<accession>A0A1G9V699</accession>
<protein>
    <submittedName>
        <fullName evidence="2">Acyl dehydratase</fullName>
    </submittedName>
</protein>
<dbReference type="Proteomes" id="UP000199226">
    <property type="component" value="Unassembled WGS sequence"/>
</dbReference>
<name>A0A1G9V699_9SPHI</name>
<feature type="domain" description="MaoC-like" evidence="1">
    <location>
        <begin position="26"/>
        <end position="140"/>
    </location>
</feature>
<evidence type="ECO:0000313" key="3">
    <source>
        <dbReference type="Proteomes" id="UP000199226"/>
    </source>
</evidence>
<dbReference type="CDD" id="cd03450">
    <property type="entry name" value="NodN"/>
    <property type="match status" value="1"/>
</dbReference>
<proteinExistence type="predicted"/>
<sequence length="166" mass="19004">MLFHTKFKQSQETMLVIRNFNEFESFLGKELGVSELHKITQEQIMKFADATLDHQWIHTDPERAENEGPFKATIAHGYLTLSLIPYLWKQIVDVQNLKMEINYGIENLRFGQPVIVNNDVRLKAKLVSIANLRGVTKATIGAELEIIGQSKPAFKGEVVFLYHFEG</sequence>
<dbReference type="EMBL" id="FNHH01000019">
    <property type="protein sequence ID" value="SDM67586.1"/>
    <property type="molecule type" value="Genomic_DNA"/>
</dbReference>
<dbReference type="Gene3D" id="3.10.129.10">
    <property type="entry name" value="Hotdog Thioesterase"/>
    <property type="match status" value="1"/>
</dbReference>
<evidence type="ECO:0000313" key="2">
    <source>
        <dbReference type="EMBL" id="SDM67586.1"/>
    </source>
</evidence>
<dbReference type="Pfam" id="PF01575">
    <property type="entry name" value="MaoC_dehydratas"/>
    <property type="match status" value="1"/>
</dbReference>
<dbReference type="InterPro" id="IPR039375">
    <property type="entry name" value="NodN-like"/>
</dbReference>
<gene>
    <name evidence="2" type="ORF">SAMN05421813_11941</name>
</gene>
<dbReference type="InterPro" id="IPR002539">
    <property type="entry name" value="MaoC-like_dom"/>
</dbReference>
<dbReference type="InterPro" id="IPR029069">
    <property type="entry name" value="HotDog_dom_sf"/>
</dbReference>
<dbReference type="STRING" id="990371.SAMN05421813_11941"/>
<dbReference type="AlphaFoldDB" id="A0A1G9V699"/>
<organism evidence="2 3">
    <name type="scientific">Daejeonella rubra</name>
    <dbReference type="NCBI Taxonomy" id="990371"/>
    <lineage>
        <taxon>Bacteria</taxon>
        <taxon>Pseudomonadati</taxon>
        <taxon>Bacteroidota</taxon>
        <taxon>Sphingobacteriia</taxon>
        <taxon>Sphingobacteriales</taxon>
        <taxon>Sphingobacteriaceae</taxon>
        <taxon>Daejeonella</taxon>
    </lineage>
</organism>
<reference evidence="3" key="1">
    <citation type="submission" date="2016-10" db="EMBL/GenBank/DDBJ databases">
        <authorList>
            <person name="Varghese N."/>
            <person name="Submissions S."/>
        </authorList>
    </citation>
    <scope>NUCLEOTIDE SEQUENCE [LARGE SCALE GENOMIC DNA]</scope>
    <source>
        <strain evidence="3">DSM 24536</strain>
    </source>
</reference>
<dbReference type="SUPFAM" id="SSF54637">
    <property type="entry name" value="Thioesterase/thiol ester dehydrase-isomerase"/>
    <property type="match status" value="1"/>
</dbReference>
<dbReference type="PANTHER" id="PTHR42993:SF1">
    <property type="entry name" value="MAOC-LIKE DEHYDRATASE DOMAIN-CONTAINING PROTEIN"/>
    <property type="match status" value="1"/>
</dbReference>
<dbReference type="PANTHER" id="PTHR42993">
    <property type="entry name" value="MAOC-LIKE DEHYDRATASE DOMAIN-CONTAINING PROTEIN"/>
    <property type="match status" value="1"/>
</dbReference>
<keyword evidence="3" id="KW-1185">Reference proteome</keyword>
<evidence type="ECO:0000259" key="1">
    <source>
        <dbReference type="Pfam" id="PF01575"/>
    </source>
</evidence>